<dbReference type="EMBL" id="CP041165">
    <property type="protein sequence ID" value="QOP42212.1"/>
    <property type="molecule type" value="Genomic_DNA"/>
</dbReference>
<keyword evidence="1" id="KW-0472">Membrane</keyword>
<accession>A0A7M1B0P1</accession>
<keyword evidence="1" id="KW-0812">Transmembrane</keyword>
<sequence length="93" mass="10519">MRNASAALVPLLIAVMAIFWFIAFMGGANENLHDVNDATNLQHLQEKLLISAVRYRHKVESEAKEQGLTLSEDEINQKVDAYIEYIMVSNNIE</sequence>
<proteinExistence type="predicted"/>
<evidence type="ECO:0000313" key="2">
    <source>
        <dbReference type="EMBL" id="QOP42212.1"/>
    </source>
</evidence>
<reference evidence="2 3" key="1">
    <citation type="submission" date="2019-06" db="EMBL/GenBank/DDBJ databases">
        <title>Sulfurimonas gotlandica sp. nov., a chemoautotrophic and psychrotolerant epsilonproteobacterium isolated from a pelagic redoxcline, and an emended description of the genus Sulfurimonas.</title>
        <authorList>
            <person name="Wang S."/>
            <person name="Jiang L."/>
            <person name="Shao Z."/>
        </authorList>
    </citation>
    <scope>NUCLEOTIDE SEQUENCE [LARGE SCALE GENOMIC DNA]</scope>
    <source>
        <strain evidence="2 3">B2</strain>
    </source>
</reference>
<evidence type="ECO:0000256" key="1">
    <source>
        <dbReference type="SAM" id="Phobius"/>
    </source>
</evidence>
<organism evidence="2 3">
    <name type="scientific">Sulfurimonas marina</name>
    <dbReference type="NCBI Taxonomy" id="2590551"/>
    <lineage>
        <taxon>Bacteria</taxon>
        <taxon>Pseudomonadati</taxon>
        <taxon>Campylobacterota</taxon>
        <taxon>Epsilonproteobacteria</taxon>
        <taxon>Campylobacterales</taxon>
        <taxon>Sulfurimonadaceae</taxon>
        <taxon>Sulfurimonas</taxon>
    </lineage>
</organism>
<keyword evidence="1" id="KW-1133">Transmembrane helix</keyword>
<dbReference type="RefSeq" id="WP_193113532.1">
    <property type="nucleotide sequence ID" value="NZ_CP041165.1"/>
</dbReference>
<name>A0A7M1B0P1_9BACT</name>
<evidence type="ECO:0000313" key="3">
    <source>
        <dbReference type="Proteomes" id="UP000593910"/>
    </source>
</evidence>
<dbReference type="AlphaFoldDB" id="A0A7M1B0P1"/>
<keyword evidence="3" id="KW-1185">Reference proteome</keyword>
<gene>
    <name evidence="2" type="ORF">FJR03_10875</name>
</gene>
<dbReference type="KEGG" id="smax:FJR03_10875"/>
<dbReference type="Proteomes" id="UP000593910">
    <property type="component" value="Chromosome"/>
</dbReference>
<evidence type="ECO:0008006" key="4">
    <source>
        <dbReference type="Google" id="ProtNLM"/>
    </source>
</evidence>
<protein>
    <recommendedName>
        <fullName evidence="4">Peptidylprolyl isomerase</fullName>
    </recommendedName>
</protein>
<feature type="transmembrane region" description="Helical" evidence="1">
    <location>
        <begin position="7"/>
        <end position="28"/>
    </location>
</feature>